<protein>
    <submittedName>
        <fullName evidence="2">DUF454 family protein</fullName>
    </submittedName>
</protein>
<dbReference type="RefSeq" id="WP_026395080.1">
    <property type="nucleotide sequence ID" value="NZ_WJBE01000019.1"/>
</dbReference>
<organism evidence="2 3">
    <name type="scientific">Acetobacterium malicum</name>
    <dbReference type="NCBI Taxonomy" id="52692"/>
    <lineage>
        <taxon>Bacteria</taxon>
        <taxon>Bacillati</taxon>
        <taxon>Bacillota</taxon>
        <taxon>Clostridia</taxon>
        <taxon>Eubacteriales</taxon>
        <taxon>Eubacteriaceae</taxon>
        <taxon>Acetobacterium</taxon>
    </lineage>
</organism>
<evidence type="ECO:0000256" key="1">
    <source>
        <dbReference type="SAM" id="Phobius"/>
    </source>
</evidence>
<sequence>MNTKKIFYLILGCISLALGTIGTFLPMLPCAPFLLLATFCFTKSSDRLHTWFIQTKLYQSNLESLVKGRGMTKKAKLRIISIVTITMLLGFIMMRATTIGRVVLSIIWICHLLYFVFGVKTLAANDL</sequence>
<dbReference type="Pfam" id="PF04304">
    <property type="entry name" value="DUF454"/>
    <property type="match status" value="1"/>
</dbReference>
<dbReference type="PANTHER" id="PTHR35813">
    <property type="entry name" value="INNER MEMBRANE PROTEIN YBAN"/>
    <property type="match status" value="1"/>
</dbReference>
<accession>A0ABR6Z159</accession>
<feature type="transmembrane region" description="Helical" evidence="1">
    <location>
        <begin position="77"/>
        <end position="96"/>
    </location>
</feature>
<dbReference type="EMBL" id="WJBE01000019">
    <property type="protein sequence ID" value="MBC3901011.1"/>
    <property type="molecule type" value="Genomic_DNA"/>
</dbReference>
<evidence type="ECO:0000313" key="3">
    <source>
        <dbReference type="Proteomes" id="UP000622405"/>
    </source>
</evidence>
<dbReference type="InterPro" id="IPR007401">
    <property type="entry name" value="DUF454"/>
</dbReference>
<feature type="transmembrane region" description="Helical" evidence="1">
    <location>
        <begin position="6"/>
        <end position="39"/>
    </location>
</feature>
<keyword evidence="1" id="KW-1133">Transmembrane helix</keyword>
<reference evidence="2 3" key="1">
    <citation type="journal article" date="2020" name="mSystems">
        <title>Defining Genomic and Predicted Metabolic Features of the Acetobacterium Genus.</title>
        <authorList>
            <person name="Ross D.E."/>
            <person name="Marshall C.W."/>
            <person name="Gulliver D."/>
            <person name="May H.D."/>
            <person name="Norman R.S."/>
        </authorList>
    </citation>
    <scope>NUCLEOTIDE SEQUENCE [LARGE SCALE GENOMIC DNA]</scope>
    <source>
        <strain evidence="2 3">DSM 4132</strain>
    </source>
</reference>
<keyword evidence="1" id="KW-0472">Membrane</keyword>
<proteinExistence type="predicted"/>
<evidence type="ECO:0000313" key="2">
    <source>
        <dbReference type="EMBL" id="MBC3901011.1"/>
    </source>
</evidence>
<feature type="transmembrane region" description="Helical" evidence="1">
    <location>
        <begin position="102"/>
        <end position="123"/>
    </location>
</feature>
<dbReference type="Proteomes" id="UP000622405">
    <property type="component" value="Unassembled WGS sequence"/>
</dbReference>
<comment type="caution">
    <text evidence="2">The sequence shown here is derived from an EMBL/GenBank/DDBJ whole genome shotgun (WGS) entry which is preliminary data.</text>
</comment>
<dbReference type="PIRSF" id="PIRSF016789">
    <property type="entry name" value="DUF454"/>
    <property type="match status" value="1"/>
</dbReference>
<keyword evidence="1" id="KW-0812">Transmembrane</keyword>
<name>A0ABR6Z159_9FIRM</name>
<dbReference type="PANTHER" id="PTHR35813:SF1">
    <property type="entry name" value="INNER MEMBRANE PROTEIN YBAN"/>
    <property type="match status" value="1"/>
</dbReference>
<gene>
    <name evidence="2" type="ORF">GH811_15445</name>
</gene>
<keyword evidence="3" id="KW-1185">Reference proteome</keyword>